<dbReference type="PANTHER" id="PTHR11022:SF41">
    <property type="entry name" value="PEPTIDOGLYCAN-RECOGNITION PROTEIN LC-RELATED"/>
    <property type="match status" value="1"/>
</dbReference>
<evidence type="ECO:0000256" key="2">
    <source>
        <dbReference type="SAM" id="MobiDB-lite"/>
    </source>
</evidence>
<feature type="signal peptide" evidence="3">
    <location>
        <begin position="1"/>
        <end position="21"/>
    </location>
</feature>
<gene>
    <name evidence="6" type="ORF">PCC79_07205</name>
</gene>
<feature type="compositionally biased region" description="Pro residues" evidence="2">
    <location>
        <begin position="232"/>
        <end position="244"/>
    </location>
</feature>
<dbReference type="CDD" id="cd06583">
    <property type="entry name" value="PGRP"/>
    <property type="match status" value="1"/>
</dbReference>
<accession>A0ABZ3CB17</accession>
<feature type="chain" id="PRO_5046017577" evidence="3">
    <location>
        <begin position="22"/>
        <end position="356"/>
    </location>
</feature>
<dbReference type="Gene3D" id="3.40.80.10">
    <property type="entry name" value="Peptidoglycan recognition protein-like"/>
    <property type="match status" value="1"/>
</dbReference>
<dbReference type="InterPro" id="IPR036505">
    <property type="entry name" value="Amidase/PGRP_sf"/>
</dbReference>
<evidence type="ECO:0000256" key="3">
    <source>
        <dbReference type="SAM" id="SignalP"/>
    </source>
</evidence>
<feature type="region of interest" description="Disordered" evidence="2">
    <location>
        <begin position="232"/>
        <end position="284"/>
    </location>
</feature>
<feature type="compositionally biased region" description="Low complexity" evidence="2">
    <location>
        <begin position="321"/>
        <end position="330"/>
    </location>
</feature>
<dbReference type="Proteomes" id="UP001434337">
    <property type="component" value="Chromosome"/>
</dbReference>
<keyword evidence="6" id="KW-0378">Hydrolase</keyword>
<evidence type="ECO:0000259" key="4">
    <source>
        <dbReference type="SMART" id="SM00644"/>
    </source>
</evidence>
<feature type="compositionally biased region" description="Basic and acidic residues" evidence="2">
    <location>
        <begin position="332"/>
        <end position="341"/>
    </location>
</feature>
<evidence type="ECO:0000259" key="5">
    <source>
        <dbReference type="SMART" id="SM00701"/>
    </source>
</evidence>
<feature type="region of interest" description="Disordered" evidence="2">
    <location>
        <begin position="311"/>
        <end position="356"/>
    </location>
</feature>
<protein>
    <submittedName>
        <fullName evidence="6">N-acetylmuramoyl-L-alanine amidase</fullName>
        <ecNumber evidence="6">3.5.1.28</ecNumber>
    </submittedName>
</protein>
<dbReference type="InterPro" id="IPR002502">
    <property type="entry name" value="Amidase_domain"/>
</dbReference>
<evidence type="ECO:0000256" key="1">
    <source>
        <dbReference type="ARBA" id="ARBA00007553"/>
    </source>
</evidence>
<dbReference type="InterPro" id="IPR006619">
    <property type="entry name" value="PGRP_domain_met/bac"/>
</dbReference>
<feature type="domain" description="N-acetylmuramoyl-L-alanine amidase" evidence="4">
    <location>
        <begin position="45"/>
        <end position="210"/>
    </location>
</feature>
<dbReference type="Pfam" id="PF01510">
    <property type="entry name" value="Amidase_2"/>
    <property type="match status" value="1"/>
</dbReference>
<name>A0ABZ3CB17_9ACTN</name>
<dbReference type="SMART" id="SM00644">
    <property type="entry name" value="Ami_2"/>
    <property type="match status" value="1"/>
</dbReference>
<keyword evidence="7" id="KW-1185">Reference proteome</keyword>
<feature type="domain" description="Peptidoglycan recognition protein family" evidence="5">
    <location>
        <begin position="35"/>
        <end position="183"/>
    </location>
</feature>
<evidence type="ECO:0000313" key="6">
    <source>
        <dbReference type="EMBL" id="WZW99964.1"/>
    </source>
</evidence>
<evidence type="ECO:0000313" key="7">
    <source>
        <dbReference type="Proteomes" id="UP001434337"/>
    </source>
</evidence>
<dbReference type="PROSITE" id="PS51318">
    <property type="entry name" value="TAT"/>
    <property type="match status" value="1"/>
</dbReference>
<reference evidence="6 7" key="1">
    <citation type="journal article" date="2023" name="Environ Microbiome">
        <title>A coral-associated actinobacterium mitigates coral bleaching under heat stress.</title>
        <authorList>
            <person name="Li J."/>
            <person name="Zou Y."/>
            <person name="Li Q."/>
            <person name="Zhang J."/>
            <person name="Bourne D.G."/>
            <person name="Lyu Y."/>
            <person name="Liu C."/>
            <person name="Zhang S."/>
        </authorList>
    </citation>
    <scope>NUCLEOTIDE SEQUENCE [LARGE SCALE GENOMIC DNA]</scope>
    <source>
        <strain evidence="6 7">SCSIO 13291</strain>
    </source>
</reference>
<proteinExistence type="inferred from homology"/>
<keyword evidence="3" id="KW-0732">Signal</keyword>
<dbReference type="PANTHER" id="PTHR11022">
    <property type="entry name" value="PEPTIDOGLYCAN RECOGNITION PROTEIN"/>
    <property type="match status" value="1"/>
</dbReference>
<dbReference type="EMBL" id="CP115965">
    <property type="protein sequence ID" value="WZW99964.1"/>
    <property type="molecule type" value="Genomic_DNA"/>
</dbReference>
<dbReference type="InterPro" id="IPR015510">
    <property type="entry name" value="PGRP"/>
</dbReference>
<comment type="similarity">
    <text evidence="1">Belongs to the N-acetylmuramoyl-L-alanine amidase 2 family.</text>
</comment>
<sequence length="356" mass="36068">MQLSRRRVLAGMALTPLVVGADAAAAAPLRPGSRPDIAPREAWANGRAPRGALAIEEAPRFLLVHHTATSNTYDAEGVARQLQSVFAFHTGPERAWPDVAYNFIVDRFGGIWEGRQGSLAGPVRGDASGGSQGFAQLCCFLGDFAAAPPPPAAMDAMAALLAWLAQRDGIDLGAPVTFTSRGSNRWARGVDVTTDAVAAHRDMSLTACPGDALYPLVRTELAPAAAALLAPAPAPTPTPTPTPTSAPAGGAVSSTASTTPATSAVSPTAGAMDPAAATPAAGGGHDERALWVGTGLGVTAVGALAVRASQRRRLGRGSSGGSATTTGSAGEEPDRQREPAPHQRGGQADEEASQGQ</sequence>
<dbReference type="InterPro" id="IPR006311">
    <property type="entry name" value="TAT_signal"/>
</dbReference>
<dbReference type="SMART" id="SM00701">
    <property type="entry name" value="PGRP"/>
    <property type="match status" value="1"/>
</dbReference>
<feature type="compositionally biased region" description="Low complexity" evidence="2">
    <location>
        <begin position="245"/>
        <end position="280"/>
    </location>
</feature>
<dbReference type="EC" id="3.5.1.28" evidence="6"/>
<organism evidence="6 7">
    <name type="scientific">Propioniciclava soli</name>
    <dbReference type="NCBI Taxonomy" id="2775081"/>
    <lineage>
        <taxon>Bacteria</taxon>
        <taxon>Bacillati</taxon>
        <taxon>Actinomycetota</taxon>
        <taxon>Actinomycetes</taxon>
        <taxon>Propionibacteriales</taxon>
        <taxon>Propionibacteriaceae</taxon>
        <taxon>Propioniciclava</taxon>
    </lineage>
</organism>
<dbReference type="SUPFAM" id="SSF55846">
    <property type="entry name" value="N-acetylmuramoyl-L-alanine amidase-like"/>
    <property type="match status" value="1"/>
</dbReference>
<dbReference type="GO" id="GO:0008745">
    <property type="term" value="F:N-acetylmuramoyl-L-alanine amidase activity"/>
    <property type="evidence" value="ECO:0007669"/>
    <property type="project" value="UniProtKB-EC"/>
</dbReference>
<dbReference type="RefSeq" id="WP_232548114.1">
    <property type="nucleotide sequence ID" value="NZ_CP115965.1"/>
</dbReference>